<feature type="region of interest" description="Disordered" evidence="1">
    <location>
        <begin position="1"/>
        <end position="20"/>
    </location>
</feature>
<gene>
    <name evidence="2" type="ORF">SNOG_03345</name>
</gene>
<dbReference type="KEGG" id="pno:SNOG_03345"/>
<protein>
    <submittedName>
        <fullName evidence="2">Uncharacterized protein</fullName>
    </submittedName>
</protein>
<sequence length="98" mass="10195">MEPSGSSRELPIRPAQSGISRTRVSRVPMIPAHAAATAGLAIYLPNTSTARTGRSNKRPRDNVGALNHPVATATSGSIPTCAMFSLAKPMSLSPPTKT</sequence>
<accession>Q0UY19</accession>
<evidence type="ECO:0000313" key="3">
    <source>
        <dbReference type="Proteomes" id="UP000001055"/>
    </source>
</evidence>
<dbReference type="GeneID" id="5970776"/>
<evidence type="ECO:0000313" key="2">
    <source>
        <dbReference type="EMBL" id="EAT88550.1"/>
    </source>
</evidence>
<name>Q0UY19_PHANO</name>
<organism evidence="2 3">
    <name type="scientific">Phaeosphaeria nodorum (strain SN15 / ATCC MYA-4574 / FGSC 10173)</name>
    <name type="common">Glume blotch fungus</name>
    <name type="synonym">Parastagonospora nodorum</name>
    <dbReference type="NCBI Taxonomy" id="321614"/>
    <lineage>
        <taxon>Eukaryota</taxon>
        <taxon>Fungi</taxon>
        <taxon>Dikarya</taxon>
        <taxon>Ascomycota</taxon>
        <taxon>Pezizomycotina</taxon>
        <taxon>Dothideomycetes</taxon>
        <taxon>Pleosporomycetidae</taxon>
        <taxon>Pleosporales</taxon>
        <taxon>Pleosporineae</taxon>
        <taxon>Phaeosphaeriaceae</taxon>
        <taxon>Parastagonospora</taxon>
    </lineage>
</organism>
<proteinExistence type="predicted"/>
<dbReference type="Proteomes" id="UP000001055">
    <property type="component" value="Unassembled WGS sequence"/>
</dbReference>
<evidence type="ECO:0000256" key="1">
    <source>
        <dbReference type="SAM" id="MobiDB-lite"/>
    </source>
</evidence>
<dbReference type="RefSeq" id="XP_001793913.1">
    <property type="nucleotide sequence ID" value="XM_001793861.1"/>
</dbReference>
<feature type="region of interest" description="Disordered" evidence="1">
    <location>
        <begin position="49"/>
        <end position="69"/>
    </location>
</feature>
<reference evidence="3" key="1">
    <citation type="journal article" date="2007" name="Plant Cell">
        <title>Dothideomycete-plant interactions illuminated by genome sequencing and EST analysis of the wheat pathogen Stagonospora nodorum.</title>
        <authorList>
            <person name="Hane J.K."/>
            <person name="Lowe R.G."/>
            <person name="Solomon P.S."/>
            <person name="Tan K.C."/>
            <person name="Schoch C.L."/>
            <person name="Spatafora J.W."/>
            <person name="Crous P.W."/>
            <person name="Kodira C."/>
            <person name="Birren B.W."/>
            <person name="Galagan J.E."/>
            <person name="Torriani S.F."/>
            <person name="McDonald B.A."/>
            <person name="Oliver R.P."/>
        </authorList>
    </citation>
    <scope>NUCLEOTIDE SEQUENCE [LARGE SCALE GENOMIC DNA]</scope>
    <source>
        <strain evidence="3">SN15 / ATCC MYA-4574 / FGSC 10173</strain>
    </source>
</reference>
<dbReference type="EMBL" id="CH445329">
    <property type="protein sequence ID" value="EAT88550.1"/>
    <property type="molecule type" value="Genomic_DNA"/>
</dbReference>
<dbReference type="InParanoid" id="Q0UY19"/>
<dbReference type="AlphaFoldDB" id="Q0UY19"/>